<dbReference type="EMBL" id="GGEC01076333">
    <property type="protein sequence ID" value="MBX56817.1"/>
    <property type="molecule type" value="Transcribed_RNA"/>
</dbReference>
<sequence>MFSNSVLFYTCSCMHF</sequence>
<accession>A0A2P2PQ00</accession>
<reference evidence="1" key="1">
    <citation type="submission" date="2018-02" db="EMBL/GenBank/DDBJ databases">
        <title>Rhizophora mucronata_Transcriptome.</title>
        <authorList>
            <person name="Meera S.P."/>
            <person name="Sreeshan A."/>
            <person name="Augustine A."/>
        </authorList>
    </citation>
    <scope>NUCLEOTIDE SEQUENCE</scope>
    <source>
        <tissue evidence="1">Leaf</tissue>
    </source>
</reference>
<proteinExistence type="predicted"/>
<evidence type="ECO:0000313" key="1">
    <source>
        <dbReference type="EMBL" id="MBX56817.1"/>
    </source>
</evidence>
<name>A0A2P2PQ00_RHIMU</name>
<protein>
    <submittedName>
        <fullName evidence="1">Uncharacterized protein</fullName>
    </submittedName>
</protein>
<dbReference type="AlphaFoldDB" id="A0A2P2PQ00"/>
<organism evidence="1">
    <name type="scientific">Rhizophora mucronata</name>
    <name type="common">Asiatic mangrove</name>
    <dbReference type="NCBI Taxonomy" id="61149"/>
    <lineage>
        <taxon>Eukaryota</taxon>
        <taxon>Viridiplantae</taxon>
        <taxon>Streptophyta</taxon>
        <taxon>Embryophyta</taxon>
        <taxon>Tracheophyta</taxon>
        <taxon>Spermatophyta</taxon>
        <taxon>Magnoliopsida</taxon>
        <taxon>eudicotyledons</taxon>
        <taxon>Gunneridae</taxon>
        <taxon>Pentapetalae</taxon>
        <taxon>rosids</taxon>
        <taxon>fabids</taxon>
        <taxon>Malpighiales</taxon>
        <taxon>Rhizophoraceae</taxon>
        <taxon>Rhizophora</taxon>
    </lineage>
</organism>